<keyword evidence="2" id="KW-1185">Reference proteome</keyword>
<name>A0A0V0ZVP9_9BILA</name>
<proteinExistence type="predicted"/>
<accession>A0A0V0ZVP9</accession>
<sequence>MAIVSTTLGSLWSGRDPGFHSDYAVEMWCAGLAMGFTNMNGCWRSGRRGGIPHRLGGGGMLSKYSTLTRCWKGVGMAYRF</sequence>
<evidence type="ECO:0000313" key="1">
    <source>
        <dbReference type="EMBL" id="KRY16699.1"/>
    </source>
</evidence>
<protein>
    <submittedName>
        <fullName evidence="1">Uncharacterized protein</fullName>
    </submittedName>
</protein>
<dbReference type="Proteomes" id="UP000054783">
    <property type="component" value="Unassembled WGS sequence"/>
</dbReference>
<comment type="caution">
    <text evidence="1">The sequence shown here is derived from an EMBL/GenBank/DDBJ whole genome shotgun (WGS) entry which is preliminary data.</text>
</comment>
<reference evidence="1 2" key="1">
    <citation type="submission" date="2015-01" db="EMBL/GenBank/DDBJ databases">
        <title>Evolution of Trichinella species and genotypes.</title>
        <authorList>
            <person name="Korhonen P.K."/>
            <person name="Edoardo P."/>
            <person name="Giuseppe L.R."/>
            <person name="Gasser R.B."/>
        </authorList>
    </citation>
    <scope>NUCLEOTIDE SEQUENCE [LARGE SCALE GENOMIC DNA]</scope>
    <source>
        <strain evidence="1">ISS2496</strain>
    </source>
</reference>
<gene>
    <name evidence="1" type="ORF">T12_11379</name>
</gene>
<dbReference type="AlphaFoldDB" id="A0A0V0ZVP9"/>
<dbReference type="EMBL" id="JYDQ01000073">
    <property type="protein sequence ID" value="KRY16699.1"/>
    <property type="molecule type" value="Genomic_DNA"/>
</dbReference>
<evidence type="ECO:0000313" key="2">
    <source>
        <dbReference type="Proteomes" id="UP000054783"/>
    </source>
</evidence>
<organism evidence="1 2">
    <name type="scientific">Trichinella patagoniensis</name>
    <dbReference type="NCBI Taxonomy" id="990121"/>
    <lineage>
        <taxon>Eukaryota</taxon>
        <taxon>Metazoa</taxon>
        <taxon>Ecdysozoa</taxon>
        <taxon>Nematoda</taxon>
        <taxon>Enoplea</taxon>
        <taxon>Dorylaimia</taxon>
        <taxon>Trichinellida</taxon>
        <taxon>Trichinellidae</taxon>
        <taxon>Trichinella</taxon>
    </lineage>
</organism>